<evidence type="ECO:0000313" key="1">
    <source>
        <dbReference type="Proteomes" id="UP000095283"/>
    </source>
</evidence>
<reference evidence="2" key="1">
    <citation type="submission" date="2016-11" db="UniProtKB">
        <authorList>
            <consortium name="WormBaseParasite"/>
        </authorList>
    </citation>
    <scope>IDENTIFICATION</scope>
</reference>
<accession>A0A1I7XWE3</accession>
<dbReference type="Proteomes" id="UP000095283">
    <property type="component" value="Unplaced"/>
</dbReference>
<dbReference type="WBParaSite" id="Hba_21698">
    <property type="protein sequence ID" value="Hba_21698"/>
    <property type="gene ID" value="Hba_21698"/>
</dbReference>
<organism evidence="1 2">
    <name type="scientific">Heterorhabditis bacteriophora</name>
    <name type="common">Entomopathogenic nematode worm</name>
    <dbReference type="NCBI Taxonomy" id="37862"/>
    <lineage>
        <taxon>Eukaryota</taxon>
        <taxon>Metazoa</taxon>
        <taxon>Ecdysozoa</taxon>
        <taxon>Nematoda</taxon>
        <taxon>Chromadorea</taxon>
        <taxon>Rhabditida</taxon>
        <taxon>Rhabditina</taxon>
        <taxon>Rhabditomorpha</taxon>
        <taxon>Strongyloidea</taxon>
        <taxon>Heterorhabditidae</taxon>
        <taxon>Heterorhabditis</taxon>
    </lineage>
</organism>
<sequence length="75" mass="8828">MSTTKIHMNLRDFLSSDTFQITTERRLNYNIKTDINFPQRKVISLIHSVFDPIGITVPLLVKHKLFLRNLFVNNL</sequence>
<dbReference type="Pfam" id="PF05380">
    <property type="entry name" value="Peptidase_A17"/>
    <property type="match status" value="1"/>
</dbReference>
<evidence type="ECO:0000313" key="2">
    <source>
        <dbReference type="WBParaSite" id="Hba_21698"/>
    </source>
</evidence>
<protein>
    <submittedName>
        <fullName evidence="2">Uncharacterized protein</fullName>
    </submittedName>
</protein>
<dbReference type="InterPro" id="IPR008042">
    <property type="entry name" value="Retrotrans_Pao"/>
</dbReference>
<dbReference type="AlphaFoldDB" id="A0A1I7XWE3"/>
<proteinExistence type="predicted"/>
<keyword evidence="1" id="KW-1185">Reference proteome</keyword>
<name>A0A1I7XWE3_HETBA</name>